<evidence type="ECO:0000256" key="11">
    <source>
        <dbReference type="ARBA" id="ARBA00023136"/>
    </source>
</evidence>
<dbReference type="PRINTS" id="PR00463">
    <property type="entry name" value="EP450I"/>
</dbReference>
<dbReference type="Proteomes" id="UP001188597">
    <property type="component" value="Unassembled WGS sequence"/>
</dbReference>
<protein>
    <recommendedName>
        <fullName evidence="16">Cytochrome P450</fullName>
    </recommendedName>
</protein>
<keyword evidence="5" id="KW-0812">Transmembrane</keyword>
<keyword evidence="9 12" id="KW-0408">Iron</keyword>
<proteinExistence type="inferred from homology"/>
<keyword evidence="8 13" id="KW-0560">Oxidoreductase</keyword>
<dbReference type="EMBL" id="JAVXUP010003191">
    <property type="protein sequence ID" value="KAK2999716.1"/>
    <property type="molecule type" value="Genomic_DNA"/>
</dbReference>
<dbReference type="InterPro" id="IPR001128">
    <property type="entry name" value="Cyt_P450"/>
</dbReference>
<dbReference type="FunFam" id="1.10.630.10:FF:000126">
    <property type="entry name" value="Predicted protein"/>
    <property type="match status" value="1"/>
</dbReference>
<accession>A0AA89AEY7</accession>
<dbReference type="Pfam" id="PF00067">
    <property type="entry name" value="p450"/>
    <property type="match status" value="3"/>
</dbReference>
<keyword evidence="4 12" id="KW-0349">Heme</keyword>
<evidence type="ECO:0000256" key="9">
    <source>
        <dbReference type="ARBA" id="ARBA00023004"/>
    </source>
</evidence>
<evidence type="ECO:0000256" key="1">
    <source>
        <dbReference type="ARBA" id="ARBA00001971"/>
    </source>
</evidence>
<dbReference type="GO" id="GO:0016705">
    <property type="term" value="F:oxidoreductase activity, acting on paired donors, with incorporation or reduction of molecular oxygen"/>
    <property type="evidence" value="ECO:0007669"/>
    <property type="project" value="InterPro"/>
</dbReference>
<dbReference type="InterPro" id="IPR017972">
    <property type="entry name" value="Cyt_P450_CS"/>
</dbReference>
<dbReference type="GO" id="GO:0005506">
    <property type="term" value="F:iron ion binding"/>
    <property type="evidence" value="ECO:0007669"/>
    <property type="project" value="InterPro"/>
</dbReference>
<evidence type="ECO:0000256" key="13">
    <source>
        <dbReference type="RuleBase" id="RU000461"/>
    </source>
</evidence>
<comment type="similarity">
    <text evidence="3 13">Belongs to the cytochrome P450 family.</text>
</comment>
<dbReference type="Gene3D" id="1.10.630.10">
    <property type="entry name" value="Cytochrome P450"/>
    <property type="match status" value="2"/>
</dbReference>
<keyword evidence="11" id="KW-0472">Membrane</keyword>
<evidence type="ECO:0000256" key="10">
    <source>
        <dbReference type="ARBA" id="ARBA00023033"/>
    </source>
</evidence>
<evidence type="ECO:0008006" key="16">
    <source>
        <dbReference type="Google" id="ProtNLM"/>
    </source>
</evidence>
<evidence type="ECO:0000313" key="14">
    <source>
        <dbReference type="EMBL" id="KAK2999716.1"/>
    </source>
</evidence>
<evidence type="ECO:0000256" key="6">
    <source>
        <dbReference type="ARBA" id="ARBA00022723"/>
    </source>
</evidence>
<comment type="cofactor">
    <cofactor evidence="1 12">
        <name>heme</name>
        <dbReference type="ChEBI" id="CHEBI:30413"/>
    </cofactor>
</comment>
<dbReference type="GO" id="GO:0020037">
    <property type="term" value="F:heme binding"/>
    <property type="evidence" value="ECO:0007669"/>
    <property type="project" value="InterPro"/>
</dbReference>
<organism evidence="14 15">
    <name type="scientific">Escallonia herrerae</name>
    <dbReference type="NCBI Taxonomy" id="1293975"/>
    <lineage>
        <taxon>Eukaryota</taxon>
        <taxon>Viridiplantae</taxon>
        <taxon>Streptophyta</taxon>
        <taxon>Embryophyta</taxon>
        <taxon>Tracheophyta</taxon>
        <taxon>Spermatophyta</taxon>
        <taxon>Magnoliopsida</taxon>
        <taxon>eudicotyledons</taxon>
        <taxon>Gunneridae</taxon>
        <taxon>Pentapetalae</taxon>
        <taxon>asterids</taxon>
        <taxon>campanulids</taxon>
        <taxon>Escalloniales</taxon>
        <taxon>Escalloniaceae</taxon>
        <taxon>Escallonia</taxon>
    </lineage>
</organism>
<dbReference type="InterPro" id="IPR052306">
    <property type="entry name" value="CYP450_71D"/>
</dbReference>
<dbReference type="InterPro" id="IPR036396">
    <property type="entry name" value="Cyt_P450_sf"/>
</dbReference>
<comment type="caution">
    <text evidence="14">The sequence shown here is derived from an EMBL/GenBank/DDBJ whole genome shotgun (WGS) entry which is preliminary data.</text>
</comment>
<reference evidence="14" key="1">
    <citation type="submission" date="2022-12" db="EMBL/GenBank/DDBJ databases">
        <title>Draft genome assemblies for two species of Escallonia (Escalloniales).</title>
        <authorList>
            <person name="Chanderbali A."/>
            <person name="Dervinis C."/>
            <person name="Anghel I."/>
            <person name="Soltis D."/>
            <person name="Soltis P."/>
            <person name="Zapata F."/>
        </authorList>
    </citation>
    <scope>NUCLEOTIDE SEQUENCE</scope>
    <source>
        <strain evidence="14">UCBG64.0493</strain>
        <tissue evidence="14">Leaf</tissue>
    </source>
</reference>
<keyword evidence="10 13" id="KW-0503">Monooxygenase</keyword>
<evidence type="ECO:0000256" key="7">
    <source>
        <dbReference type="ARBA" id="ARBA00022989"/>
    </source>
</evidence>
<dbReference type="PROSITE" id="PS00086">
    <property type="entry name" value="CYTOCHROME_P450"/>
    <property type="match status" value="2"/>
</dbReference>
<dbReference type="CDD" id="cd11072">
    <property type="entry name" value="CYP71-like"/>
    <property type="match status" value="1"/>
</dbReference>
<feature type="binding site" description="axial binding residue" evidence="12">
    <location>
        <position position="316"/>
    </location>
    <ligand>
        <name>heme</name>
        <dbReference type="ChEBI" id="CHEBI:30413"/>
    </ligand>
    <ligandPart>
        <name>Fe</name>
        <dbReference type="ChEBI" id="CHEBI:18248"/>
    </ligandPart>
</feature>
<evidence type="ECO:0000256" key="5">
    <source>
        <dbReference type="ARBA" id="ARBA00022692"/>
    </source>
</evidence>
<dbReference type="PRINTS" id="PR00385">
    <property type="entry name" value="P450"/>
</dbReference>
<dbReference type="AlphaFoldDB" id="A0AA89AEY7"/>
<dbReference type="GO" id="GO:0016020">
    <property type="term" value="C:membrane"/>
    <property type="evidence" value="ECO:0007669"/>
    <property type="project" value="UniProtKB-SubCell"/>
</dbReference>
<dbReference type="GO" id="GO:0004497">
    <property type="term" value="F:monooxygenase activity"/>
    <property type="evidence" value="ECO:0007669"/>
    <property type="project" value="UniProtKB-KW"/>
</dbReference>
<dbReference type="SUPFAM" id="SSF48264">
    <property type="entry name" value="Cytochrome P450"/>
    <property type="match status" value="2"/>
</dbReference>
<evidence type="ECO:0000313" key="15">
    <source>
        <dbReference type="Proteomes" id="UP001188597"/>
    </source>
</evidence>
<dbReference type="PANTHER" id="PTHR47953">
    <property type="entry name" value="OS08G0105600 PROTEIN"/>
    <property type="match status" value="1"/>
</dbReference>
<dbReference type="PANTHER" id="PTHR47953:SF19">
    <property type="entry name" value="OS06G0641600 PROTEIN"/>
    <property type="match status" value="1"/>
</dbReference>
<keyword evidence="7" id="KW-1133">Transmembrane helix</keyword>
<evidence type="ECO:0000256" key="3">
    <source>
        <dbReference type="ARBA" id="ARBA00010617"/>
    </source>
</evidence>
<sequence length="525" mass="59511">MYLRLGEVPTIVVSSPEIAKEVMKTHDLIFAQRPYLLASRIISYDSTNIGFAPYGDYWRQLRKICIMELLSIKRVQTFRRIREDEVSSLIREISANEEKSLDLSKKIFSLTYGVTARAAFSKKCDDQHVFVSLVGQAIEMAAERISLAIKTGKVEVDDEDLVDVLLRFQKDGDIEFPLTDDNIKAVMFDIFSAGSETSSTVVEWVMSEMLKASHVMERAQAESLANEEMLVIKETLRLHPSAPLLLPRESREQCEINGYEIPVKTKVIVNGWAINRDPRYWPQAERFYPERFLDSSIDYKGIDFEFIPFGAGRRICPGITFAIANIELPLAQLLYHLTGNSQMIHAKTKVIVNAWTISRDPRYWHDAERFHPERFLDSSVDYKGTNFEYIPFGAGRRICPGIAFALANVELPLAQLLYHFEWKLPNGLKHEGLDMTEAFGSTAGRKHELCLIHVAYHSSHSTVKDLSSATGDACMRSELKALGEHLHRTVASQVELIFNRLDNLEVNSQINCAGTESRCVRGGAR</sequence>
<dbReference type="InterPro" id="IPR002401">
    <property type="entry name" value="Cyt_P450_E_grp-I"/>
</dbReference>
<evidence type="ECO:0000256" key="4">
    <source>
        <dbReference type="ARBA" id="ARBA00022617"/>
    </source>
</evidence>
<evidence type="ECO:0000256" key="8">
    <source>
        <dbReference type="ARBA" id="ARBA00023002"/>
    </source>
</evidence>
<gene>
    <name evidence="14" type="ORF">RJ639_023814</name>
</gene>
<keyword evidence="6 12" id="KW-0479">Metal-binding</keyword>
<name>A0AA89AEY7_9ASTE</name>
<evidence type="ECO:0000256" key="2">
    <source>
        <dbReference type="ARBA" id="ARBA00004167"/>
    </source>
</evidence>
<keyword evidence="15" id="KW-1185">Reference proteome</keyword>
<comment type="subcellular location">
    <subcellularLocation>
        <location evidence="2">Membrane</location>
        <topology evidence="2">Single-pass membrane protein</topology>
    </subcellularLocation>
</comment>
<evidence type="ECO:0000256" key="12">
    <source>
        <dbReference type="PIRSR" id="PIRSR602401-1"/>
    </source>
</evidence>